<evidence type="ECO:0000313" key="9">
    <source>
        <dbReference type="Proteomes" id="UP000298138"/>
    </source>
</evidence>
<feature type="domain" description="SAM-dependent methyltransferase TRM5/TYW2-type" evidence="7">
    <location>
        <begin position="203"/>
        <end position="499"/>
    </location>
</feature>
<dbReference type="SUPFAM" id="SSF53335">
    <property type="entry name" value="S-adenosyl-L-methionine-dependent methyltransferases"/>
    <property type="match status" value="1"/>
</dbReference>
<keyword evidence="3" id="KW-0808">Transferase</keyword>
<dbReference type="EMBL" id="ML220116">
    <property type="protein sequence ID" value="TGZ82106.1"/>
    <property type="molecule type" value="Genomic_DNA"/>
</dbReference>
<dbReference type="PANTHER" id="PTHR23245">
    <property type="entry name" value="TRNA METHYLTRANSFERASE"/>
    <property type="match status" value="1"/>
</dbReference>
<dbReference type="GO" id="GO:0008175">
    <property type="term" value="F:tRNA methyltransferase activity"/>
    <property type="evidence" value="ECO:0007669"/>
    <property type="project" value="TreeGrafter"/>
</dbReference>
<evidence type="ECO:0000259" key="7">
    <source>
        <dbReference type="PROSITE" id="PS51684"/>
    </source>
</evidence>
<evidence type="ECO:0000256" key="4">
    <source>
        <dbReference type="ARBA" id="ARBA00022691"/>
    </source>
</evidence>
<dbReference type="Pfam" id="PF02475">
    <property type="entry name" value="TRM5-TYW2_MTfase"/>
    <property type="match status" value="1"/>
</dbReference>
<dbReference type="GO" id="GO:0031591">
    <property type="term" value="P:wybutosine biosynthetic process"/>
    <property type="evidence" value="ECO:0007669"/>
    <property type="project" value="TreeGrafter"/>
</dbReference>
<evidence type="ECO:0000256" key="6">
    <source>
        <dbReference type="ARBA" id="ARBA00049400"/>
    </source>
</evidence>
<dbReference type="PROSITE" id="PS51684">
    <property type="entry name" value="SAM_MT_TRM5_TYW2"/>
    <property type="match status" value="1"/>
</dbReference>
<dbReference type="Proteomes" id="UP000298138">
    <property type="component" value="Unassembled WGS sequence"/>
</dbReference>
<dbReference type="OrthoDB" id="2387925at2759"/>
<organism evidence="8 9">
    <name type="scientific">Ascodesmis nigricans</name>
    <dbReference type="NCBI Taxonomy" id="341454"/>
    <lineage>
        <taxon>Eukaryota</taxon>
        <taxon>Fungi</taxon>
        <taxon>Dikarya</taxon>
        <taxon>Ascomycota</taxon>
        <taxon>Pezizomycotina</taxon>
        <taxon>Pezizomycetes</taxon>
        <taxon>Pezizales</taxon>
        <taxon>Ascodesmidaceae</taxon>
        <taxon>Ascodesmis</taxon>
    </lineage>
</organism>
<comment type="pathway">
    <text evidence="1">tRNA modification; wybutosine-tRNA(Phe) biosynthesis.</text>
</comment>
<dbReference type="Gene3D" id="3.40.50.150">
    <property type="entry name" value="Vaccinia Virus protein VP39"/>
    <property type="match status" value="1"/>
</dbReference>
<gene>
    <name evidence="8" type="ORF">EX30DRAFT_363214</name>
</gene>
<proteinExistence type="predicted"/>
<dbReference type="GO" id="GO:0030488">
    <property type="term" value="P:tRNA methylation"/>
    <property type="evidence" value="ECO:0007669"/>
    <property type="project" value="TreeGrafter"/>
</dbReference>
<dbReference type="InParanoid" id="A0A4S2MZM0"/>
<evidence type="ECO:0000256" key="1">
    <source>
        <dbReference type="ARBA" id="ARBA00004797"/>
    </source>
</evidence>
<keyword evidence="5" id="KW-0819">tRNA processing</keyword>
<keyword evidence="9" id="KW-1185">Reference proteome</keyword>
<dbReference type="InterPro" id="IPR029063">
    <property type="entry name" value="SAM-dependent_MTases_sf"/>
</dbReference>
<sequence length="502" mass="55512">METTRHRYRYALVTQRENVKAVKSALQEKGVFGRSVQPLVVGGDVRGGDGGVVTTPKTTNDEGDRFLLHTTVLIRSPAPDEESDEPSTVLADLPPDLKDIPNVLYALAIPVDSTSVPGNGSKPSSLLTPSEPASPVYAALSRYLHSHPPTSAGGISTSVEELLSTAPKRYSYYPPLLLLPTGTFASEEWKAYIKHNPEILESLSKAVQGVTHVAVNAPIHVSSIVRSPDRLWKLYPPEWALSKHSGVQDDGKIDFDEALWVQTTQSSIPQTWPPEHVMFSRGNITEKARILNLPKRDVAGKEVADLYAGIGYFVFSYVKAGAKRVWAWEVNPWSVESLKRGCALNGWACRVVGMGEKWMDVAEEIDGKGKEDEVKVVVFHESNEKAVTRVREIEELRDKKEGLLKMAHVNLGYLPSSRMSWGSAVELVDKLGGVVHVHENVAEAGIEDKAEEVVMEMTRIWAELDDETRDCKVKCEKIVKVKTFAPGVWHVVYDVRFGELEG</sequence>
<dbReference type="GO" id="GO:0005737">
    <property type="term" value="C:cytoplasm"/>
    <property type="evidence" value="ECO:0007669"/>
    <property type="project" value="TreeGrafter"/>
</dbReference>
<dbReference type="InterPro" id="IPR030382">
    <property type="entry name" value="MeTrfase_TRM5/TYW2"/>
</dbReference>
<evidence type="ECO:0000256" key="3">
    <source>
        <dbReference type="ARBA" id="ARBA00022679"/>
    </source>
</evidence>
<protein>
    <recommendedName>
        <fullName evidence="2">tRNA(Phe) (4-demethylwyosine(37)-C(7)) aminocarboxypropyltransferase</fullName>
        <ecNumber evidence="2">2.5.1.114</ecNumber>
    </recommendedName>
</protein>
<name>A0A4S2MZM0_9PEZI</name>
<evidence type="ECO:0000313" key="8">
    <source>
        <dbReference type="EMBL" id="TGZ82106.1"/>
    </source>
</evidence>
<accession>A0A4S2MZM0</accession>
<dbReference type="AlphaFoldDB" id="A0A4S2MZM0"/>
<dbReference type="GO" id="GO:0102522">
    <property type="term" value="F:tRNA 4-demethylwyosine alpha-amino-alpha-carboxypropyltransferase activity"/>
    <property type="evidence" value="ECO:0007669"/>
    <property type="project" value="UniProtKB-EC"/>
</dbReference>
<dbReference type="InterPro" id="IPR056743">
    <property type="entry name" value="TRM5-TYW2-like_MTfase"/>
</dbReference>
<evidence type="ECO:0000256" key="5">
    <source>
        <dbReference type="ARBA" id="ARBA00022694"/>
    </source>
</evidence>
<keyword evidence="4" id="KW-0949">S-adenosyl-L-methionine</keyword>
<dbReference type="STRING" id="341454.A0A4S2MZM0"/>
<reference evidence="8 9" key="1">
    <citation type="submission" date="2019-04" db="EMBL/GenBank/DDBJ databases">
        <title>Comparative genomics and transcriptomics to analyze fruiting body development in filamentous ascomycetes.</title>
        <authorList>
            <consortium name="DOE Joint Genome Institute"/>
            <person name="Lutkenhaus R."/>
            <person name="Traeger S."/>
            <person name="Breuer J."/>
            <person name="Kuo A."/>
            <person name="Lipzen A."/>
            <person name="Pangilinan J."/>
            <person name="Dilworth D."/>
            <person name="Sandor L."/>
            <person name="Poggeler S."/>
            <person name="Barry K."/>
            <person name="Grigoriev I.V."/>
            <person name="Nowrousian M."/>
        </authorList>
    </citation>
    <scope>NUCLEOTIDE SEQUENCE [LARGE SCALE GENOMIC DNA]</scope>
    <source>
        <strain evidence="8 9">CBS 389.68</strain>
    </source>
</reference>
<comment type="catalytic activity">
    <reaction evidence="6">
        <text>4-demethylwyosine(37) in tRNA(Phe) + S-adenosyl-L-methionine = 4-demethyl-7-[(3S)-3-amino-3-carboxypropyl]wyosine(37) in tRNA(Phe) + S-methyl-5'-thioadenosine + H(+)</text>
        <dbReference type="Rhea" id="RHEA:36355"/>
        <dbReference type="Rhea" id="RHEA-COMP:10164"/>
        <dbReference type="Rhea" id="RHEA-COMP:10378"/>
        <dbReference type="ChEBI" id="CHEBI:15378"/>
        <dbReference type="ChEBI" id="CHEBI:17509"/>
        <dbReference type="ChEBI" id="CHEBI:59789"/>
        <dbReference type="ChEBI" id="CHEBI:64315"/>
        <dbReference type="ChEBI" id="CHEBI:73550"/>
        <dbReference type="EC" id="2.5.1.114"/>
    </reaction>
</comment>
<evidence type="ECO:0000256" key="2">
    <source>
        <dbReference type="ARBA" id="ARBA00012265"/>
    </source>
</evidence>
<dbReference type="EC" id="2.5.1.114" evidence="2"/>
<dbReference type="PANTHER" id="PTHR23245:SF25">
    <property type="entry name" value="TRNA WYBUTOSINE-SYNTHESIZING PROTEIN 2 HOMOLOG"/>
    <property type="match status" value="1"/>
</dbReference>
<dbReference type="FunCoup" id="A0A4S2MZM0">
    <property type="interactions" value="23"/>
</dbReference>